<evidence type="ECO:0000256" key="5">
    <source>
        <dbReference type="ARBA" id="ARBA00023157"/>
    </source>
</evidence>
<dbReference type="Pfam" id="PF02297">
    <property type="entry name" value="COX6B"/>
    <property type="match status" value="1"/>
</dbReference>
<dbReference type="GO" id="GO:0003676">
    <property type="term" value="F:nucleic acid binding"/>
    <property type="evidence" value="ECO:0007669"/>
    <property type="project" value="InterPro"/>
</dbReference>
<name>A0A2V1AQQ3_9ASCO</name>
<comment type="pathway">
    <text evidence="2">Energy metabolism; oxidative phosphorylation.</text>
</comment>
<dbReference type="PROSITE" id="PS51808">
    <property type="entry name" value="CHCH"/>
    <property type="match status" value="1"/>
</dbReference>
<protein>
    <recommendedName>
        <fullName evidence="6">Cytochrome c oxidase subunit 12, mitochondrial</fullName>
    </recommendedName>
    <alternativeName>
        <fullName evidence="7">Cytochrome c oxidase polypeptide VIb</fullName>
    </alternativeName>
</protein>
<keyword evidence="10" id="KW-1185">Reference proteome</keyword>
<dbReference type="STRING" id="45357.A0A2V1AQQ3"/>
<evidence type="ECO:0000256" key="1">
    <source>
        <dbReference type="ARBA" id="ARBA00004137"/>
    </source>
</evidence>
<proteinExistence type="inferred from homology"/>
<dbReference type="InterPro" id="IPR003213">
    <property type="entry name" value="Cyt_c_oxidase_su6B"/>
</dbReference>
<dbReference type="InterPro" id="IPR036549">
    <property type="entry name" value="CX6/COA6-like_sf"/>
</dbReference>
<evidence type="ECO:0000313" key="10">
    <source>
        <dbReference type="Proteomes" id="UP000244309"/>
    </source>
</evidence>
<dbReference type="Proteomes" id="UP000244309">
    <property type="component" value="Unassembled WGS sequence"/>
</dbReference>
<dbReference type="InterPro" id="IPR048280">
    <property type="entry name" value="COX6B-like"/>
</dbReference>
<dbReference type="VEuPathDB" id="FungiDB:CXQ85_002351"/>
<evidence type="ECO:0000259" key="8">
    <source>
        <dbReference type="Pfam" id="PF01918"/>
    </source>
</evidence>
<reference evidence="9 10" key="1">
    <citation type="submission" date="2017-12" db="EMBL/GenBank/DDBJ databases">
        <title>Genome Sequence of a Multidrug-Resistant Candida haemulonii Isolate from a Patient with Chronic Leg Ulcers in Israel.</title>
        <authorList>
            <person name="Chow N.A."/>
            <person name="Gade L."/>
            <person name="Batra D."/>
            <person name="Rowe L.A."/>
            <person name="Ben-Ami R."/>
            <person name="Loparev V.N."/>
            <person name="Litvintseva A.P."/>
        </authorList>
    </citation>
    <scope>NUCLEOTIDE SEQUENCE [LARGE SCALE GENOMIC DNA]</scope>
    <source>
        <strain evidence="9 10">B11899</strain>
    </source>
</reference>
<dbReference type="GO" id="GO:0006123">
    <property type="term" value="P:mitochondrial electron transport, cytochrome c to oxygen"/>
    <property type="evidence" value="ECO:0007669"/>
    <property type="project" value="UniProtKB-ARBA"/>
</dbReference>
<evidence type="ECO:0000256" key="7">
    <source>
        <dbReference type="ARBA" id="ARBA00082359"/>
    </source>
</evidence>
<feature type="domain" description="DNA/RNA-binding protein Alba-like" evidence="8">
    <location>
        <begin position="45"/>
        <end position="106"/>
    </location>
</feature>
<dbReference type="GeneID" id="37007682"/>
<keyword evidence="5" id="KW-1015">Disulfide bond</keyword>
<gene>
    <name evidence="9" type="ORF">CXQ85_002351</name>
</gene>
<keyword evidence="4" id="KW-0496">Mitochondrion</keyword>
<dbReference type="CDD" id="cd00926">
    <property type="entry name" value="Cyt_c_Oxidase_VIb"/>
    <property type="match status" value="1"/>
</dbReference>
<dbReference type="GO" id="GO:0005743">
    <property type="term" value="C:mitochondrial inner membrane"/>
    <property type="evidence" value="ECO:0007669"/>
    <property type="project" value="UniProtKB-SubCell"/>
</dbReference>
<dbReference type="GO" id="GO:0045277">
    <property type="term" value="C:respiratory chain complex IV"/>
    <property type="evidence" value="ECO:0007669"/>
    <property type="project" value="InterPro"/>
</dbReference>
<dbReference type="AlphaFoldDB" id="A0A2V1AQQ3"/>
<dbReference type="Gene3D" id="1.10.10.140">
    <property type="entry name" value="Cytochrome c oxidase, subunit VIb"/>
    <property type="match status" value="1"/>
</dbReference>
<accession>A0A2V1AQQ3</accession>
<dbReference type="Pfam" id="PF01918">
    <property type="entry name" value="Alba"/>
    <property type="match status" value="1"/>
</dbReference>
<evidence type="ECO:0000256" key="2">
    <source>
        <dbReference type="ARBA" id="ARBA00004673"/>
    </source>
</evidence>
<dbReference type="EMBL" id="PKFO01000003">
    <property type="protein sequence ID" value="PVH20557.1"/>
    <property type="molecule type" value="Genomic_DNA"/>
</dbReference>
<organism evidence="9 10">
    <name type="scientific">Candidozyma haemuli</name>
    <dbReference type="NCBI Taxonomy" id="45357"/>
    <lineage>
        <taxon>Eukaryota</taxon>
        <taxon>Fungi</taxon>
        <taxon>Dikarya</taxon>
        <taxon>Ascomycota</taxon>
        <taxon>Saccharomycotina</taxon>
        <taxon>Pichiomycetes</taxon>
        <taxon>Metschnikowiaceae</taxon>
        <taxon>Candidozyma</taxon>
    </lineage>
</organism>
<dbReference type="PANTHER" id="PTHR11387">
    <property type="entry name" value="CYTOCHROME C OXIDASE SUBUNIT 6B"/>
    <property type="match status" value="1"/>
</dbReference>
<dbReference type="InterPro" id="IPR002775">
    <property type="entry name" value="DNA/RNA-bd_Alba-like"/>
</dbReference>
<comment type="similarity">
    <text evidence="3">Belongs to the cytochrome c oxidase subunit 6B family.</text>
</comment>
<comment type="subcellular location">
    <subcellularLocation>
        <location evidence="1">Mitochondrion inner membrane</location>
        <topology evidence="1">Peripheral membrane protein</topology>
        <orientation evidence="1">Intermembrane side</orientation>
    </subcellularLocation>
</comment>
<evidence type="ECO:0000313" key="9">
    <source>
        <dbReference type="EMBL" id="PVH20557.1"/>
    </source>
</evidence>
<evidence type="ECO:0000256" key="4">
    <source>
        <dbReference type="ARBA" id="ARBA00023128"/>
    </source>
</evidence>
<dbReference type="FunFam" id="1.10.10.140:FF:000001">
    <property type="entry name" value="Cytochrome c oxidase subunit 6B1"/>
    <property type="match status" value="1"/>
</dbReference>
<sequence>MPSGEERLAEISNEEQEVFVTESRELYVEVSSVLNVSPKMDTSVFPISRNTPVERSIQQAIESLNNDKLALLTSKGNEVKKLVAIVEQIKQKGPKDLQQLNRLSSSPSLINPSYASKHSIANIQAFFGDEIEMGDQEKAARKEIQGHKVYDIPCLSILLFETPQFDPRFPFTNQTKHCAQNYVDYHKCVNVKGEEFEPCQIFFKTFTSLCPVDWVEKWNDQREAGKFPIKLD</sequence>
<dbReference type="SUPFAM" id="SSF47694">
    <property type="entry name" value="Cytochrome c oxidase subunit h"/>
    <property type="match status" value="1"/>
</dbReference>
<comment type="caution">
    <text evidence="9">The sequence shown here is derived from an EMBL/GenBank/DDBJ whole genome shotgun (WGS) entry which is preliminary data.</text>
</comment>
<dbReference type="OrthoDB" id="1107506at2759"/>
<dbReference type="RefSeq" id="XP_025341497.1">
    <property type="nucleotide sequence ID" value="XM_025486032.1"/>
</dbReference>
<evidence type="ECO:0000256" key="6">
    <source>
        <dbReference type="ARBA" id="ARBA00074891"/>
    </source>
</evidence>
<evidence type="ECO:0000256" key="3">
    <source>
        <dbReference type="ARBA" id="ARBA00006425"/>
    </source>
</evidence>